<sequence>MPRPALGSAIRWRSALFVLLAVLLMSTLCGPQADAHAVLLQSEPADGAVLAHRPDAVVFTFSEPVATSVIRLVDPQGQSRDAEGVAAADDSVRIRLPADDQLGTWLLSWRVVSADGHPVAGALAFSVGAASAATPAEHGEVLGDLTPLEALIWLARICLYVGAFFGVGAVFFRFWVSHSELPHRNVSAPAALAIGLAGGVASLGFHGLDLLGLSAGGLLAVGPWSAGLRSTVGVTVLLLGATFVASFGALAFPAHGRGRVLTLLSMVALGVAFCLSGHAASAPHAWLVQPAMFVHVTCLAFWIGAFAPLVALIRGGGAAATVVVNRFSKAILPVFIALSAAGCALALLELSAVRDLWTTSYGVLLLAKLAAVLAITALATLNRLVFTPRMALSSPGVRRSFANSIRGEVVLALLALAFVAGWRFTPPPRALAALAPAAREFDFAGPAVAAHVRIERGQHDALNVSVNLTKPSGEPLDPRGVTLSFAPASDDGGTLDREARLDKRSWVVRDLLLPAVAHWRLRVEVLISDFEEAEVEGAIELPAANGQ</sequence>
<dbReference type="SUPFAM" id="SSF81296">
    <property type="entry name" value="E set domains"/>
    <property type="match status" value="1"/>
</dbReference>
<evidence type="ECO:0000256" key="6">
    <source>
        <dbReference type="ARBA" id="ARBA00022989"/>
    </source>
</evidence>
<evidence type="ECO:0000259" key="10">
    <source>
        <dbReference type="Pfam" id="PF04234"/>
    </source>
</evidence>
<dbReference type="Proteomes" id="UP001205890">
    <property type="component" value="Unassembled WGS sequence"/>
</dbReference>
<feature type="domain" description="Copper resistance protein D" evidence="11">
    <location>
        <begin position="323"/>
        <end position="422"/>
    </location>
</feature>
<feature type="transmembrane region" description="Helical" evidence="9">
    <location>
        <begin position="260"/>
        <end position="280"/>
    </location>
</feature>
<keyword evidence="2" id="KW-1003">Cell membrane</keyword>
<keyword evidence="7" id="KW-0186">Copper</keyword>
<evidence type="ECO:0000256" key="9">
    <source>
        <dbReference type="SAM" id="Phobius"/>
    </source>
</evidence>
<evidence type="ECO:0000256" key="4">
    <source>
        <dbReference type="ARBA" id="ARBA00022723"/>
    </source>
</evidence>
<protein>
    <submittedName>
        <fullName evidence="12">Copper resistance protein CopC/CopD</fullName>
    </submittedName>
</protein>
<feature type="transmembrane region" description="Helical" evidence="9">
    <location>
        <begin position="188"/>
        <end position="208"/>
    </location>
</feature>
<reference evidence="12 13" key="1">
    <citation type="submission" date="2022-07" db="EMBL/GenBank/DDBJ databases">
        <authorList>
            <person name="Li W.-J."/>
            <person name="Deng Q.-Q."/>
        </authorList>
    </citation>
    <scope>NUCLEOTIDE SEQUENCE [LARGE SCALE GENOMIC DNA]</scope>
    <source>
        <strain evidence="12 13">SYSU M60028</strain>
    </source>
</reference>
<dbReference type="InterPro" id="IPR008457">
    <property type="entry name" value="Cu-R_CopD_dom"/>
</dbReference>
<evidence type="ECO:0000256" key="5">
    <source>
        <dbReference type="ARBA" id="ARBA00022729"/>
    </source>
</evidence>
<feature type="transmembrane region" description="Helical" evidence="9">
    <location>
        <begin position="228"/>
        <end position="253"/>
    </location>
</feature>
<evidence type="ECO:0000256" key="2">
    <source>
        <dbReference type="ARBA" id="ARBA00022475"/>
    </source>
</evidence>
<dbReference type="InterPro" id="IPR032694">
    <property type="entry name" value="CopC/D"/>
</dbReference>
<dbReference type="PANTHER" id="PTHR34820">
    <property type="entry name" value="INNER MEMBRANE PROTEIN YEBZ"/>
    <property type="match status" value="1"/>
</dbReference>
<evidence type="ECO:0000256" key="7">
    <source>
        <dbReference type="ARBA" id="ARBA00023008"/>
    </source>
</evidence>
<feature type="transmembrane region" description="Helical" evidence="9">
    <location>
        <begin position="150"/>
        <end position="176"/>
    </location>
</feature>
<keyword evidence="13" id="KW-1185">Reference proteome</keyword>
<evidence type="ECO:0000256" key="3">
    <source>
        <dbReference type="ARBA" id="ARBA00022692"/>
    </source>
</evidence>
<comment type="subcellular location">
    <subcellularLocation>
        <location evidence="1">Cell membrane</location>
        <topology evidence="1">Multi-pass membrane protein</topology>
    </subcellularLocation>
</comment>
<keyword evidence="5" id="KW-0732">Signal</keyword>
<gene>
    <name evidence="12" type="ORF">NK718_02375</name>
</gene>
<organism evidence="12 13">
    <name type="scientific">Alsobacter ponti</name>
    <dbReference type="NCBI Taxonomy" id="2962936"/>
    <lineage>
        <taxon>Bacteria</taxon>
        <taxon>Pseudomonadati</taxon>
        <taxon>Pseudomonadota</taxon>
        <taxon>Alphaproteobacteria</taxon>
        <taxon>Hyphomicrobiales</taxon>
        <taxon>Alsobacteraceae</taxon>
        <taxon>Alsobacter</taxon>
    </lineage>
</organism>
<feature type="domain" description="CopC" evidence="10">
    <location>
        <begin position="36"/>
        <end position="127"/>
    </location>
</feature>
<evidence type="ECO:0000256" key="8">
    <source>
        <dbReference type="ARBA" id="ARBA00023136"/>
    </source>
</evidence>
<feature type="transmembrane region" description="Helical" evidence="9">
    <location>
        <begin position="365"/>
        <end position="386"/>
    </location>
</feature>
<feature type="transmembrane region" description="Helical" evidence="9">
    <location>
        <begin position="407"/>
        <end position="424"/>
    </location>
</feature>
<keyword evidence="4" id="KW-0479">Metal-binding</keyword>
<dbReference type="InterPro" id="IPR014755">
    <property type="entry name" value="Cu-Rt/internalin_Ig-like"/>
</dbReference>
<dbReference type="PANTHER" id="PTHR34820:SF4">
    <property type="entry name" value="INNER MEMBRANE PROTEIN YEBZ"/>
    <property type="match status" value="1"/>
</dbReference>
<keyword evidence="3 9" id="KW-0812">Transmembrane</keyword>
<feature type="transmembrane region" description="Helical" evidence="9">
    <location>
        <begin position="334"/>
        <end position="353"/>
    </location>
</feature>
<dbReference type="InterPro" id="IPR007348">
    <property type="entry name" value="CopC_dom"/>
</dbReference>
<evidence type="ECO:0000256" key="1">
    <source>
        <dbReference type="ARBA" id="ARBA00004651"/>
    </source>
</evidence>
<keyword evidence="8 9" id="KW-0472">Membrane</keyword>
<accession>A0ABT1L7B3</accession>
<dbReference type="InterPro" id="IPR014756">
    <property type="entry name" value="Ig_E-set"/>
</dbReference>
<dbReference type="Pfam" id="PF05425">
    <property type="entry name" value="CopD"/>
    <property type="match status" value="1"/>
</dbReference>
<evidence type="ECO:0000313" key="13">
    <source>
        <dbReference type="Proteomes" id="UP001205890"/>
    </source>
</evidence>
<name>A0ABT1L7B3_9HYPH</name>
<dbReference type="Gene3D" id="2.60.40.1220">
    <property type="match status" value="1"/>
</dbReference>
<evidence type="ECO:0000313" key="12">
    <source>
        <dbReference type="EMBL" id="MCP8937349.1"/>
    </source>
</evidence>
<evidence type="ECO:0000259" key="11">
    <source>
        <dbReference type="Pfam" id="PF05425"/>
    </source>
</evidence>
<feature type="transmembrane region" description="Helical" evidence="9">
    <location>
        <begin position="292"/>
        <end position="313"/>
    </location>
</feature>
<dbReference type="EMBL" id="JANCLU010000002">
    <property type="protein sequence ID" value="MCP8937349.1"/>
    <property type="molecule type" value="Genomic_DNA"/>
</dbReference>
<dbReference type="Pfam" id="PF04234">
    <property type="entry name" value="CopC"/>
    <property type="match status" value="1"/>
</dbReference>
<dbReference type="RefSeq" id="WP_254738266.1">
    <property type="nucleotide sequence ID" value="NZ_JANCLU010000002.1"/>
</dbReference>
<proteinExistence type="predicted"/>
<keyword evidence="6 9" id="KW-1133">Transmembrane helix</keyword>
<comment type="caution">
    <text evidence="12">The sequence shown here is derived from an EMBL/GenBank/DDBJ whole genome shotgun (WGS) entry which is preliminary data.</text>
</comment>